<protein>
    <submittedName>
        <fullName evidence="1">Uncharacterized protein</fullName>
    </submittedName>
</protein>
<reference evidence="1" key="1">
    <citation type="submission" date="2014-09" db="EMBL/GenBank/DDBJ databases">
        <authorList>
            <person name="Magalhaes I.L.F."/>
            <person name="Oliveira U."/>
            <person name="Santos F.R."/>
            <person name="Vidigal T.H.D.A."/>
            <person name="Brescovit A.D."/>
            <person name="Santos A.J."/>
        </authorList>
    </citation>
    <scope>NUCLEOTIDE SEQUENCE</scope>
    <source>
        <tissue evidence="1">Shoot tissue taken approximately 20 cm above the soil surface</tissue>
    </source>
</reference>
<accession>A0A0A9DWT1</accession>
<sequence>MKPHPLTIDLTRFLSSDYTGAAKRAFRPSIFNPHGLPVGETVHVA</sequence>
<proteinExistence type="predicted"/>
<dbReference type="AlphaFoldDB" id="A0A0A9DWT1"/>
<reference evidence="1" key="2">
    <citation type="journal article" date="2015" name="Data Brief">
        <title>Shoot transcriptome of the giant reed, Arundo donax.</title>
        <authorList>
            <person name="Barrero R.A."/>
            <person name="Guerrero F.D."/>
            <person name="Moolhuijzen P."/>
            <person name="Goolsby J.A."/>
            <person name="Tidwell J."/>
            <person name="Bellgard S.E."/>
            <person name="Bellgard M.I."/>
        </authorList>
    </citation>
    <scope>NUCLEOTIDE SEQUENCE</scope>
    <source>
        <tissue evidence="1">Shoot tissue taken approximately 20 cm above the soil surface</tissue>
    </source>
</reference>
<organism evidence="1">
    <name type="scientific">Arundo donax</name>
    <name type="common">Giant reed</name>
    <name type="synonym">Donax arundinaceus</name>
    <dbReference type="NCBI Taxonomy" id="35708"/>
    <lineage>
        <taxon>Eukaryota</taxon>
        <taxon>Viridiplantae</taxon>
        <taxon>Streptophyta</taxon>
        <taxon>Embryophyta</taxon>
        <taxon>Tracheophyta</taxon>
        <taxon>Spermatophyta</taxon>
        <taxon>Magnoliopsida</taxon>
        <taxon>Liliopsida</taxon>
        <taxon>Poales</taxon>
        <taxon>Poaceae</taxon>
        <taxon>PACMAD clade</taxon>
        <taxon>Arundinoideae</taxon>
        <taxon>Arundineae</taxon>
        <taxon>Arundo</taxon>
    </lineage>
</organism>
<name>A0A0A9DWT1_ARUDO</name>
<evidence type="ECO:0000313" key="1">
    <source>
        <dbReference type="EMBL" id="JAD91138.1"/>
    </source>
</evidence>
<dbReference type="EMBL" id="GBRH01206757">
    <property type="protein sequence ID" value="JAD91138.1"/>
    <property type="molecule type" value="Transcribed_RNA"/>
</dbReference>